<keyword evidence="2" id="KW-1185">Reference proteome</keyword>
<dbReference type="InterPro" id="IPR015315">
    <property type="entry name" value="DUF1963"/>
</dbReference>
<evidence type="ECO:0000313" key="2">
    <source>
        <dbReference type="Proteomes" id="UP001201549"/>
    </source>
</evidence>
<dbReference type="Proteomes" id="UP001201549">
    <property type="component" value="Unassembled WGS sequence"/>
</dbReference>
<accession>A0ABT2FH89</accession>
<sequence length="238" mass="27012">MKAEVLKHFIEHDAELAPHADYLTAISKPSVDITYATEAPEAHESRFGGQPLLPKGFVWPTHELGEYRFLGQINFAEINDSSCLLPKSGLLVLLYAYDDDGEIFWGDDGYVLAYYYPNINELTLYPQAEVSAAKKLQFSCGIEIPRRKDLRQDWPFDTDALYDLAELDGYSENYLLGYPFFYSLAYDPTPSDEWMSLLTITSDEALDFLWHDGDMLMLFIEKAKLANADFSDLKADAG</sequence>
<dbReference type="PANTHER" id="PTHR36436">
    <property type="entry name" value="SLL5081 PROTEIN"/>
    <property type="match status" value="1"/>
</dbReference>
<evidence type="ECO:0000313" key="1">
    <source>
        <dbReference type="EMBL" id="MCS4555703.1"/>
    </source>
</evidence>
<dbReference type="InterPro" id="IPR035948">
    <property type="entry name" value="YwqG-like_sf"/>
</dbReference>
<dbReference type="Gene3D" id="2.30.320.10">
    <property type="entry name" value="YwqG-like"/>
    <property type="match status" value="1"/>
</dbReference>
<name>A0ABT2FH89_9GAMM</name>
<reference evidence="2" key="1">
    <citation type="submission" date="2023-07" db="EMBL/GenBank/DDBJ databases">
        <title>Shewanella mangrovi sp. nov., an acetaldehyde- degrading bacterium isolated from mangrove sediment.</title>
        <authorList>
            <person name="Liu Y."/>
        </authorList>
    </citation>
    <scope>NUCLEOTIDE SEQUENCE [LARGE SCALE GENOMIC DNA]</scope>
    <source>
        <strain evidence="2">C32</strain>
    </source>
</reference>
<organism evidence="1 2">
    <name type="scientific">Shewanella electrica</name>
    <dbReference type="NCBI Taxonomy" id="515560"/>
    <lineage>
        <taxon>Bacteria</taxon>
        <taxon>Pseudomonadati</taxon>
        <taxon>Pseudomonadota</taxon>
        <taxon>Gammaproteobacteria</taxon>
        <taxon>Alteromonadales</taxon>
        <taxon>Shewanellaceae</taxon>
        <taxon>Shewanella</taxon>
    </lineage>
</organism>
<dbReference type="Pfam" id="PF09234">
    <property type="entry name" value="DUF1963"/>
    <property type="match status" value="1"/>
</dbReference>
<dbReference type="RefSeq" id="WP_238895094.1">
    <property type="nucleotide sequence ID" value="NZ_JAKOGG010000002.1"/>
</dbReference>
<proteinExistence type="predicted"/>
<gene>
    <name evidence="1" type="ORF">L9G74_04575</name>
</gene>
<dbReference type="EMBL" id="JAKOGG010000002">
    <property type="protein sequence ID" value="MCS4555703.1"/>
    <property type="molecule type" value="Genomic_DNA"/>
</dbReference>
<dbReference type="SUPFAM" id="SSF103032">
    <property type="entry name" value="Hypothetical protein YwqG"/>
    <property type="match status" value="1"/>
</dbReference>
<comment type="caution">
    <text evidence="1">The sequence shown here is derived from an EMBL/GenBank/DDBJ whole genome shotgun (WGS) entry which is preliminary data.</text>
</comment>
<dbReference type="PANTHER" id="PTHR36436:SF6">
    <property type="entry name" value="SLL5081 PROTEIN"/>
    <property type="match status" value="1"/>
</dbReference>
<protein>
    <submittedName>
        <fullName evidence="1">YwqG family protein</fullName>
    </submittedName>
</protein>